<proteinExistence type="predicted"/>
<gene>
    <name evidence="1" type="ORF">Q8X39_06985</name>
</gene>
<name>A0ABT9G2I0_LEPDI</name>
<evidence type="ECO:0000313" key="2">
    <source>
        <dbReference type="Proteomes" id="UP001235760"/>
    </source>
</evidence>
<keyword evidence="2" id="KW-1185">Reference proteome</keyword>
<comment type="caution">
    <text evidence="1">The sequence shown here is derived from an EMBL/GenBank/DDBJ whole genome shotgun (WGS) entry which is preliminary data.</text>
</comment>
<dbReference type="EMBL" id="JAUZEE010000003">
    <property type="protein sequence ID" value="MDP4300378.1"/>
    <property type="molecule type" value="Genomic_DNA"/>
</dbReference>
<protein>
    <submittedName>
        <fullName evidence="1">Uncharacterized protein</fullName>
    </submittedName>
</protein>
<evidence type="ECO:0000313" key="1">
    <source>
        <dbReference type="EMBL" id="MDP4300378.1"/>
    </source>
</evidence>
<sequence length="61" mass="6565">MNAATVYLYLWTIVAVGGIRTEYEWVPAGSFLTGGACHRAAANLNTPAARHRCIDITGSVR</sequence>
<organism evidence="1 2">
    <name type="scientific">Leptothrix discophora</name>
    <dbReference type="NCBI Taxonomy" id="89"/>
    <lineage>
        <taxon>Bacteria</taxon>
        <taxon>Pseudomonadati</taxon>
        <taxon>Pseudomonadota</taxon>
        <taxon>Betaproteobacteria</taxon>
        <taxon>Burkholderiales</taxon>
        <taxon>Sphaerotilaceae</taxon>
        <taxon>Leptothrix</taxon>
    </lineage>
</organism>
<reference evidence="1 2" key="1">
    <citation type="submission" date="2023-08" db="EMBL/GenBank/DDBJ databases">
        <authorList>
            <person name="Roldan D.M."/>
            <person name="Menes R.J."/>
        </authorList>
    </citation>
    <scope>NUCLEOTIDE SEQUENCE [LARGE SCALE GENOMIC DNA]</scope>
    <source>
        <strain evidence="1 2">CCM 2812</strain>
    </source>
</reference>
<dbReference type="RefSeq" id="WP_305748939.1">
    <property type="nucleotide sequence ID" value="NZ_JAUZEE010000003.1"/>
</dbReference>
<accession>A0ABT9G2I0</accession>
<dbReference type="Proteomes" id="UP001235760">
    <property type="component" value="Unassembled WGS sequence"/>
</dbReference>